<name>A0A6H9SWS2_9BURK</name>
<comment type="caution">
    <text evidence="2">The sequence shown here is derived from an EMBL/GenBank/DDBJ whole genome shotgun (WGS) entry which is preliminary data.</text>
</comment>
<evidence type="ECO:0000313" key="2">
    <source>
        <dbReference type="EMBL" id="KAB0644248.1"/>
    </source>
</evidence>
<protein>
    <submittedName>
        <fullName evidence="2">Uncharacterized protein</fullName>
    </submittedName>
</protein>
<reference evidence="2 3" key="1">
    <citation type="submission" date="2019-09" db="EMBL/GenBank/DDBJ databases">
        <title>Draft genome sequences of 48 bacterial type strains from the CCUG.</title>
        <authorList>
            <person name="Tunovic T."/>
            <person name="Pineiro-Iglesias B."/>
            <person name="Unosson C."/>
            <person name="Inganas E."/>
            <person name="Ohlen M."/>
            <person name="Cardew S."/>
            <person name="Jensie-Markopoulos S."/>
            <person name="Salva-Serra F."/>
            <person name="Jaen-Luchoro D."/>
            <person name="Karlsson R."/>
            <person name="Svensson-Stadler L."/>
            <person name="Chun J."/>
            <person name="Moore E."/>
        </authorList>
    </citation>
    <scope>NUCLEOTIDE SEQUENCE [LARGE SCALE GENOMIC DNA]</scope>
    <source>
        <strain evidence="2 3">CCUG 54555</strain>
    </source>
</reference>
<evidence type="ECO:0000313" key="3">
    <source>
        <dbReference type="Proteomes" id="UP000430232"/>
    </source>
</evidence>
<proteinExistence type="predicted"/>
<sequence length="69" mass="7523">MYALEAHFDSSFKWVRQVPAVWQETGHSIKHRRAPRGFRAATPFDSSCGSNRVSVRSGAGDQANASACA</sequence>
<dbReference type="EMBL" id="VZOJ01000004">
    <property type="protein sequence ID" value="KAB0644248.1"/>
    <property type="molecule type" value="Genomic_DNA"/>
</dbReference>
<dbReference type="Proteomes" id="UP000430232">
    <property type="component" value="Unassembled WGS sequence"/>
</dbReference>
<dbReference type="AlphaFoldDB" id="A0A6H9SWS2"/>
<organism evidence="2 3">
    <name type="scientific">Burkholderia latens</name>
    <dbReference type="NCBI Taxonomy" id="488446"/>
    <lineage>
        <taxon>Bacteria</taxon>
        <taxon>Pseudomonadati</taxon>
        <taxon>Pseudomonadota</taxon>
        <taxon>Betaproteobacteria</taxon>
        <taxon>Burkholderiales</taxon>
        <taxon>Burkholderiaceae</taxon>
        <taxon>Burkholderia</taxon>
        <taxon>Burkholderia cepacia complex</taxon>
    </lineage>
</organism>
<keyword evidence="3" id="KW-1185">Reference proteome</keyword>
<accession>A0A6H9SWS2</accession>
<feature type="region of interest" description="Disordered" evidence="1">
    <location>
        <begin position="49"/>
        <end position="69"/>
    </location>
</feature>
<evidence type="ECO:0000256" key="1">
    <source>
        <dbReference type="SAM" id="MobiDB-lite"/>
    </source>
</evidence>
<gene>
    <name evidence="2" type="ORF">F7R21_03390</name>
</gene>